<name>A0AAU7DG98_9BACT</name>
<evidence type="ECO:0000313" key="3">
    <source>
        <dbReference type="EMBL" id="XBH15841.1"/>
    </source>
</evidence>
<feature type="chain" id="PRO_5043335812" evidence="2">
    <location>
        <begin position="26"/>
        <end position="177"/>
    </location>
</feature>
<keyword evidence="2" id="KW-0732">Signal</keyword>
<dbReference type="AlphaFoldDB" id="A0AAU7DG98"/>
<accession>A0AAU7DG98</accession>
<feature type="region of interest" description="Disordered" evidence="1">
    <location>
        <begin position="122"/>
        <end position="177"/>
    </location>
</feature>
<dbReference type="RefSeq" id="WP_348261073.1">
    <property type="nucleotide sequence ID" value="NZ_CP121196.1"/>
</dbReference>
<organism evidence="3">
    <name type="scientific">Telmatobacter sp. DSM 110680</name>
    <dbReference type="NCBI Taxonomy" id="3036704"/>
    <lineage>
        <taxon>Bacteria</taxon>
        <taxon>Pseudomonadati</taxon>
        <taxon>Acidobacteriota</taxon>
        <taxon>Terriglobia</taxon>
        <taxon>Terriglobales</taxon>
        <taxon>Acidobacteriaceae</taxon>
        <taxon>Telmatobacter</taxon>
    </lineage>
</organism>
<feature type="signal peptide" evidence="2">
    <location>
        <begin position="1"/>
        <end position="25"/>
    </location>
</feature>
<evidence type="ECO:0000256" key="2">
    <source>
        <dbReference type="SAM" id="SignalP"/>
    </source>
</evidence>
<reference evidence="3" key="1">
    <citation type="submission" date="2023-03" db="EMBL/GenBank/DDBJ databases">
        <title>Edaphobacter sp.</title>
        <authorList>
            <person name="Huber K.J."/>
            <person name="Papendorf J."/>
            <person name="Pilke C."/>
            <person name="Bunk B."/>
            <person name="Sproeer C."/>
            <person name="Pester M."/>
        </authorList>
    </citation>
    <scope>NUCLEOTIDE SEQUENCE</scope>
    <source>
        <strain evidence="3">DSM 110680</strain>
    </source>
</reference>
<protein>
    <submittedName>
        <fullName evidence="3">Uncharacterized protein</fullName>
    </submittedName>
</protein>
<proteinExistence type="predicted"/>
<sequence length="177" mass="19683">MKLSRLFVVPVLAGLCLAGANTRSAAQISVSIGVAPACPYGYYNYAPYSCAPFGYYGPQWFTGGVFLGAGPWFRGPEGFHGYVNRDYDPRFGYHGPFPARGERADWGRHRGWEHQFHGNEFHEEHHHDNGNHYGQYKDHGDHGDGHGYAHDDHGHGNGHDAKHGNGHDEDHGHGHDK</sequence>
<evidence type="ECO:0000256" key="1">
    <source>
        <dbReference type="SAM" id="MobiDB-lite"/>
    </source>
</evidence>
<dbReference type="EMBL" id="CP121196">
    <property type="protein sequence ID" value="XBH15841.1"/>
    <property type="molecule type" value="Genomic_DNA"/>
</dbReference>
<gene>
    <name evidence="3" type="ORF">P8935_14825</name>
</gene>